<sequence length="169" mass="18706">MPVPTANELIRSVIRPSRSGPVANQWTVSLKAHQEEKGAKASLSSSQLSLASSLYPRRTTELRGLLPPPPISQGLRGNHPHHQEENRAKASHLPTISLGESRIDSGMERIDSLWLGAGPLVSGEFRIDSGMVRIDSNALTKLCKTFERTLSRFQDYLSRFLVLKKSCHL</sequence>
<organism evidence="2 3">
    <name type="scientific">Stylosanthes scabra</name>
    <dbReference type="NCBI Taxonomy" id="79078"/>
    <lineage>
        <taxon>Eukaryota</taxon>
        <taxon>Viridiplantae</taxon>
        <taxon>Streptophyta</taxon>
        <taxon>Embryophyta</taxon>
        <taxon>Tracheophyta</taxon>
        <taxon>Spermatophyta</taxon>
        <taxon>Magnoliopsida</taxon>
        <taxon>eudicotyledons</taxon>
        <taxon>Gunneridae</taxon>
        <taxon>Pentapetalae</taxon>
        <taxon>rosids</taxon>
        <taxon>fabids</taxon>
        <taxon>Fabales</taxon>
        <taxon>Fabaceae</taxon>
        <taxon>Papilionoideae</taxon>
        <taxon>50 kb inversion clade</taxon>
        <taxon>dalbergioids sensu lato</taxon>
        <taxon>Dalbergieae</taxon>
        <taxon>Pterocarpus clade</taxon>
        <taxon>Stylosanthes</taxon>
    </lineage>
</organism>
<evidence type="ECO:0000256" key="1">
    <source>
        <dbReference type="SAM" id="MobiDB-lite"/>
    </source>
</evidence>
<keyword evidence="3" id="KW-1185">Reference proteome</keyword>
<accession>A0ABU6ZQX6</accession>
<proteinExistence type="predicted"/>
<protein>
    <submittedName>
        <fullName evidence="2">Uncharacterized protein</fullName>
    </submittedName>
</protein>
<gene>
    <name evidence="2" type="ORF">PIB30_082983</name>
</gene>
<feature type="region of interest" description="Disordered" evidence="1">
    <location>
        <begin position="71"/>
        <end position="91"/>
    </location>
</feature>
<dbReference type="Proteomes" id="UP001341840">
    <property type="component" value="Unassembled WGS sequence"/>
</dbReference>
<name>A0ABU6ZQX6_9FABA</name>
<evidence type="ECO:0000313" key="3">
    <source>
        <dbReference type="Proteomes" id="UP001341840"/>
    </source>
</evidence>
<dbReference type="EMBL" id="JASCZI010273156">
    <property type="protein sequence ID" value="MED6224334.1"/>
    <property type="molecule type" value="Genomic_DNA"/>
</dbReference>
<evidence type="ECO:0000313" key="2">
    <source>
        <dbReference type="EMBL" id="MED6224334.1"/>
    </source>
</evidence>
<comment type="caution">
    <text evidence="2">The sequence shown here is derived from an EMBL/GenBank/DDBJ whole genome shotgun (WGS) entry which is preliminary data.</text>
</comment>
<reference evidence="2 3" key="1">
    <citation type="journal article" date="2023" name="Plants (Basel)">
        <title>Bridging the Gap: Combining Genomics and Transcriptomics Approaches to Understand Stylosanthes scabra, an Orphan Legume from the Brazilian Caatinga.</title>
        <authorList>
            <person name="Ferreira-Neto J.R.C."/>
            <person name="da Silva M.D."/>
            <person name="Binneck E."/>
            <person name="de Melo N.F."/>
            <person name="da Silva R.H."/>
            <person name="de Melo A.L.T.M."/>
            <person name="Pandolfi V."/>
            <person name="Bustamante F.O."/>
            <person name="Brasileiro-Vidal A.C."/>
            <person name="Benko-Iseppon A.M."/>
        </authorList>
    </citation>
    <scope>NUCLEOTIDE SEQUENCE [LARGE SCALE GENOMIC DNA]</scope>
    <source>
        <tissue evidence="2">Leaves</tissue>
    </source>
</reference>